<evidence type="ECO:0000259" key="5">
    <source>
        <dbReference type="Pfam" id="PF17837"/>
    </source>
</evidence>
<comment type="cofactor">
    <cofactor evidence="3">
        <name>Mg(2+)</name>
        <dbReference type="ChEBI" id="CHEBI:18420"/>
    </cofactor>
</comment>
<feature type="binding site" evidence="2">
    <location>
        <position position="49"/>
    </location>
    <ligand>
        <name>CoA</name>
        <dbReference type="ChEBI" id="CHEBI:57287"/>
    </ligand>
</feature>
<reference evidence="6 7" key="1">
    <citation type="submission" date="2020-08" db="EMBL/GenBank/DDBJ databases">
        <title>Genomic Encyclopedia of Type Strains, Phase III (KMG-III): the genomes of soil and plant-associated and newly described type strains.</title>
        <authorList>
            <person name="Whitman W."/>
        </authorList>
    </citation>
    <scope>NUCLEOTIDE SEQUENCE [LARGE SCALE GENOMIC DNA]</scope>
    <source>
        <strain evidence="6 7">CECT 3265</strain>
    </source>
</reference>
<dbReference type="PANTHER" id="PTHR38096">
    <property type="entry name" value="ENTEROBACTIN SYNTHASE COMPONENT D"/>
    <property type="match status" value="1"/>
</dbReference>
<dbReference type="AlphaFoldDB" id="A0A7W7PFG5"/>
<feature type="domain" description="4'-phosphopantetheinyl transferase" evidence="4">
    <location>
        <begin position="103"/>
        <end position="181"/>
    </location>
</feature>
<dbReference type="InterPro" id="IPR037143">
    <property type="entry name" value="4-PPantetheinyl_Trfase_dom_sf"/>
</dbReference>
<dbReference type="GO" id="GO:0009239">
    <property type="term" value="P:enterobactin biosynthetic process"/>
    <property type="evidence" value="ECO:0007669"/>
    <property type="project" value="InterPro"/>
</dbReference>
<dbReference type="Pfam" id="PF01648">
    <property type="entry name" value="ACPS"/>
    <property type="match status" value="1"/>
</dbReference>
<evidence type="ECO:0000313" key="7">
    <source>
        <dbReference type="Proteomes" id="UP000556436"/>
    </source>
</evidence>
<dbReference type="InterPro" id="IPR008278">
    <property type="entry name" value="4-PPantetheinyl_Trfase_dom"/>
</dbReference>
<feature type="domain" description="4'-phosphopantetheinyl transferase N-terminal" evidence="5">
    <location>
        <begin position="29"/>
        <end position="96"/>
    </location>
</feature>
<dbReference type="Pfam" id="PF17837">
    <property type="entry name" value="4PPT_N"/>
    <property type="match status" value="1"/>
</dbReference>
<feature type="binding site" evidence="2">
    <location>
        <position position="152"/>
    </location>
    <ligand>
        <name>CoA</name>
        <dbReference type="ChEBI" id="CHEBI:57287"/>
    </ligand>
</feature>
<keyword evidence="7" id="KW-1185">Reference proteome</keyword>
<dbReference type="InterPro" id="IPR003542">
    <property type="entry name" value="Enbac_synth_compD-like"/>
</dbReference>
<dbReference type="GO" id="GO:0009366">
    <property type="term" value="C:enterobactin synthetase complex"/>
    <property type="evidence" value="ECO:0007669"/>
    <property type="project" value="InterPro"/>
</dbReference>
<dbReference type="EMBL" id="JACHJG010000011">
    <property type="protein sequence ID" value="MBB4888876.1"/>
    <property type="molecule type" value="Genomic_DNA"/>
</dbReference>
<dbReference type="RefSeq" id="WP_184736831.1">
    <property type="nucleotide sequence ID" value="NZ_BMRW01000002.1"/>
</dbReference>
<dbReference type="Gene3D" id="3.90.470.20">
    <property type="entry name" value="4'-phosphopantetheinyl transferase domain"/>
    <property type="match status" value="1"/>
</dbReference>
<gene>
    <name evidence="6" type="ORF">FHS38_004951</name>
</gene>
<dbReference type="GO" id="GO:0008897">
    <property type="term" value="F:holo-[acyl-carrier-protein] synthase activity"/>
    <property type="evidence" value="ECO:0007669"/>
    <property type="project" value="InterPro"/>
</dbReference>
<dbReference type="GO" id="GO:0005886">
    <property type="term" value="C:plasma membrane"/>
    <property type="evidence" value="ECO:0007669"/>
    <property type="project" value="TreeGrafter"/>
</dbReference>
<dbReference type="Proteomes" id="UP000556436">
    <property type="component" value="Unassembled WGS sequence"/>
</dbReference>
<feature type="binding site" evidence="2">
    <location>
        <position position="41"/>
    </location>
    <ligand>
        <name>CoA</name>
        <dbReference type="ChEBI" id="CHEBI:57287"/>
    </ligand>
</feature>
<dbReference type="InterPro" id="IPR041354">
    <property type="entry name" value="4PPT_N"/>
</dbReference>
<organism evidence="6 7">
    <name type="scientific">Streptomyces netropsis</name>
    <name type="common">Streptoverticillium netropsis</name>
    <dbReference type="NCBI Taxonomy" id="55404"/>
    <lineage>
        <taxon>Bacteria</taxon>
        <taxon>Bacillati</taxon>
        <taxon>Actinomycetota</taxon>
        <taxon>Actinomycetes</taxon>
        <taxon>Kitasatosporales</taxon>
        <taxon>Streptomycetaceae</taxon>
        <taxon>Streptomyces</taxon>
    </lineage>
</organism>
<dbReference type="PANTHER" id="PTHR38096:SF1">
    <property type="entry name" value="ENTEROBACTIN SYNTHASE COMPONENT D"/>
    <property type="match status" value="1"/>
</dbReference>
<evidence type="ECO:0000256" key="3">
    <source>
        <dbReference type="PIRSR" id="PIRSR603542-2"/>
    </source>
</evidence>
<evidence type="ECO:0000313" key="6">
    <source>
        <dbReference type="EMBL" id="MBB4888876.1"/>
    </source>
</evidence>
<dbReference type="PRINTS" id="PR01399">
    <property type="entry name" value="ENTSNTHTASED"/>
</dbReference>
<feature type="binding site" evidence="3">
    <location>
        <position position="107"/>
    </location>
    <ligand>
        <name>Mg(2+)</name>
        <dbReference type="ChEBI" id="CHEBI:18420"/>
    </ligand>
</feature>
<accession>A0A7W7PFG5</accession>
<protein>
    <submittedName>
        <fullName evidence="6">4'-phosphopantetheinyl transferase EntD</fullName>
    </submittedName>
</protein>
<comment type="caution">
    <text evidence="6">The sequence shown here is derived from an EMBL/GenBank/DDBJ whole genome shotgun (WGS) entry which is preliminary data.</text>
</comment>
<keyword evidence="3" id="KW-0479">Metal-binding</keyword>
<feature type="binding site" evidence="2">
    <location>
        <position position="107"/>
    </location>
    <ligand>
        <name>CoA</name>
        <dbReference type="ChEBI" id="CHEBI:57287"/>
    </ligand>
</feature>
<evidence type="ECO:0000256" key="2">
    <source>
        <dbReference type="PIRSR" id="PIRSR603542-1"/>
    </source>
</evidence>
<sequence>MIEEILPAAVVGVETFADLPDDERGLFPEEEAVVARAVPKRRREFAAVRSCARRALGRFGLAPVPLIPTPRGAPQWPEGMVGSMTHCDGYRAAAVARAGDAASIGIDAEPDGPLPEGVLDIIALPSELRWIHARAAAGPGVHWDRLLFSMKESVFKTWYPLTGRELDFSEAEIDVDPDARTFSARLLVPGPVVAGRRMDGFSGRWTAGAGLVVTAIVLPGS</sequence>
<evidence type="ECO:0000256" key="1">
    <source>
        <dbReference type="ARBA" id="ARBA00022679"/>
    </source>
</evidence>
<dbReference type="GO" id="GO:0000287">
    <property type="term" value="F:magnesium ion binding"/>
    <property type="evidence" value="ECO:0007669"/>
    <property type="project" value="InterPro"/>
</dbReference>
<feature type="binding site" evidence="3">
    <location>
        <position position="109"/>
    </location>
    <ligand>
        <name>Mg(2+)</name>
        <dbReference type="ChEBI" id="CHEBI:18420"/>
    </ligand>
</feature>
<keyword evidence="3" id="KW-0460">Magnesium</keyword>
<feature type="binding site" evidence="2">
    <location>
        <position position="156"/>
    </location>
    <ligand>
        <name>CoA</name>
        <dbReference type="ChEBI" id="CHEBI:57287"/>
    </ligand>
</feature>
<feature type="binding site" evidence="2">
    <location>
        <position position="166"/>
    </location>
    <ligand>
        <name>CoA</name>
        <dbReference type="ChEBI" id="CHEBI:57287"/>
    </ligand>
</feature>
<feature type="binding site" evidence="2">
    <location>
        <begin position="85"/>
        <end position="86"/>
    </location>
    <ligand>
        <name>CoA</name>
        <dbReference type="ChEBI" id="CHEBI:57287"/>
    </ligand>
</feature>
<evidence type="ECO:0000259" key="4">
    <source>
        <dbReference type="Pfam" id="PF01648"/>
    </source>
</evidence>
<name>A0A7W7PFG5_STRNE</name>
<proteinExistence type="predicted"/>
<feature type="binding site" evidence="3">
    <location>
        <position position="108"/>
    </location>
    <ligand>
        <name>Mg(2+)</name>
        <dbReference type="ChEBI" id="CHEBI:18420"/>
    </ligand>
</feature>
<dbReference type="SUPFAM" id="SSF56214">
    <property type="entry name" value="4'-phosphopantetheinyl transferase"/>
    <property type="match status" value="1"/>
</dbReference>
<keyword evidence="1 6" id="KW-0808">Transferase</keyword>